<evidence type="ECO:0000313" key="10">
    <source>
        <dbReference type="Proteomes" id="UP001597319"/>
    </source>
</evidence>
<reference evidence="10" key="1">
    <citation type="journal article" date="2019" name="Int. J. Syst. Evol. Microbiol.">
        <title>The Global Catalogue of Microorganisms (GCM) 10K type strain sequencing project: providing services to taxonomists for standard genome sequencing and annotation.</title>
        <authorList>
            <consortium name="The Broad Institute Genomics Platform"/>
            <consortium name="The Broad Institute Genome Sequencing Center for Infectious Disease"/>
            <person name="Wu L."/>
            <person name="Ma J."/>
        </authorList>
    </citation>
    <scope>NUCLEOTIDE SEQUENCE [LARGE SCALE GENOMIC DNA]</scope>
    <source>
        <strain evidence="10">KCTC 52274</strain>
    </source>
</reference>
<evidence type="ECO:0000256" key="3">
    <source>
        <dbReference type="ARBA" id="ARBA00022763"/>
    </source>
</evidence>
<comment type="caution">
    <text evidence="9">The sequence shown here is derived from an EMBL/GenBank/DDBJ whole genome shotgun (WGS) entry which is preliminary data.</text>
</comment>
<dbReference type="PANTHER" id="PTHR13604:SF0">
    <property type="entry name" value="ABASIC SITE PROCESSING PROTEIN HMCES"/>
    <property type="match status" value="1"/>
</dbReference>
<dbReference type="GO" id="GO:0016787">
    <property type="term" value="F:hydrolase activity"/>
    <property type="evidence" value="ECO:0007669"/>
    <property type="project" value="UniProtKB-KW"/>
</dbReference>
<keyword evidence="2 8" id="KW-0645">Protease</keyword>
<evidence type="ECO:0000256" key="2">
    <source>
        <dbReference type="ARBA" id="ARBA00022670"/>
    </source>
</evidence>
<proteinExistence type="inferred from homology"/>
<dbReference type="EMBL" id="JBHULE010000035">
    <property type="protein sequence ID" value="MFD2565120.1"/>
    <property type="molecule type" value="Genomic_DNA"/>
</dbReference>
<name>A0ABW5LKD7_9FLAO</name>
<evidence type="ECO:0000313" key="9">
    <source>
        <dbReference type="EMBL" id="MFD2565120.1"/>
    </source>
</evidence>
<keyword evidence="7" id="KW-0456">Lyase</keyword>
<keyword evidence="6" id="KW-0238">DNA-binding</keyword>
<dbReference type="InterPro" id="IPR003738">
    <property type="entry name" value="SRAP"/>
</dbReference>
<evidence type="ECO:0000256" key="7">
    <source>
        <dbReference type="ARBA" id="ARBA00023239"/>
    </source>
</evidence>
<evidence type="ECO:0000256" key="4">
    <source>
        <dbReference type="ARBA" id="ARBA00022801"/>
    </source>
</evidence>
<dbReference type="InterPro" id="IPR036590">
    <property type="entry name" value="SRAP-like"/>
</dbReference>
<keyword evidence="10" id="KW-1185">Reference proteome</keyword>
<dbReference type="Pfam" id="PF02586">
    <property type="entry name" value="SRAP"/>
    <property type="match status" value="1"/>
</dbReference>
<organism evidence="9 10">
    <name type="scientific">Aquimarina rubra</name>
    <dbReference type="NCBI Taxonomy" id="1920033"/>
    <lineage>
        <taxon>Bacteria</taxon>
        <taxon>Pseudomonadati</taxon>
        <taxon>Bacteroidota</taxon>
        <taxon>Flavobacteriia</taxon>
        <taxon>Flavobacteriales</taxon>
        <taxon>Flavobacteriaceae</taxon>
        <taxon>Aquimarina</taxon>
    </lineage>
</organism>
<keyword evidence="4 8" id="KW-0378">Hydrolase</keyword>
<dbReference type="SUPFAM" id="SSF143081">
    <property type="entry name" value="BB1717-like"/>
    <property type="match status" value="1"/>
</dbReference>
<keyword evidence="3" id="KW-0227">DNA damage</keyword>
<keyword evidence="5" id="KW-0190">Covalent protein-DNA linkage</keyword>
<evidence type="ECO:0000256" key="5">
    <source>
        <dbReference type="ARBA" id="ARBA00023124"/>
    </source>
</evidence>
<accession>A0ABW5LKD7</accession>
<gene>
    <name evidence="9" type="ORF">ACFSR1_20745</name>
</gene>
<comment type="similarity">
    <text evidence="1 8">Belongs to the SOS response-associated peptidase family.</text>
</comment>
<sequence length="233" mass="27048">MYKKISNIAERELIEKEVGVRYRFPKLHTPTPVLDGSEECTISIITMDNPHYISYGIWGILPSDYKEEWSDFQKVYNTLHLPKESLNSNGIFQEPYQQRRCIIIVTGFFVYHLYQGSFYPYYVYLKNKKPFYIAGIYNVLDDGFITCSMLMTRATGIVETIQNLNTSMPIIISKNSLNTWLNEETSTEELNHILDNSNTSELCAHPIAKEFFKNEISYDSMLSPVFYKGIPNP</sequence>
<dbReference type="EC" id="3.4.-.-" evidence="8"/>
<evidence type="ECO:0000256" key="8">
    <source>
        <dbReference type="RuleBase" id="RU364100"/>
    </source>
</evidence>
<dbReference type="Gene3D" id="3.90.1680.10">
    <property type="entry name" value="SOS response associated peptidase-like"/>
    <property type="match status" value="1"/>
</dbReference>
<dbReference type="PANTHER" id="PTHR13604">
    <property type="entry name" value="DC12-RELATED"/>
    <property type="match status" value="1"/>
</dbReference>
<protein>
    <recommendedName>
        <fullName evidence="8">Abasic site processing protein</fullName>
        <ecNumber evidence="8">3.4.-.-</ecNumber>
    </recommendedName>
</protein>
<evidence type="ECO:0000256" key="1">
    <source>
        <dbReference type="ARBA" id="ARBA00008136"/>
    </source>
</evidence>
<dbReference type="Proteomes" id="UP001597319">
    <property type="component" value="Unassembled WGS sequence"/>
</dbReference>
<dbReference type="RefSeq" id="WP_378294948.1">
    <property type="nucleotide sequence ID" value="NZ_JBHULE010000035.1"/>
</dbReference>
<evidence type="ECO:0000256" key="6">
    <source>
        <dbReference type="ARBA" id="ARBA00023125"/>
    </source>
</evidence>